<reference evidence="2" key="2">
    <citation type="submission" date="2016-06" db="EMBL/GenBank/DDBJ databases">
        <title>The genome of a short-lived fish provides insights into sex chromosome evolution and the genetic control of aging.</title>
        <authorList>
            <person name="Reichwald K."/>
            <person name="Felder M."/>
            <person name="Petzold A."/>
            <person name="Koch P."/>
            <person name="Groth M."/>
            <person name="Platzer M."/>
        </authorList>
    </citation>
    <scope>NUCLEOTIDE SEQUENCE</scope>
    <source>
        <tissue evidence="2">Brain</tissue>
    </source>
</reference>
<proteinExistence type="predicted"/>
<reference evidence="2" key="1">
    <citation type="submission" date="2016-05" db="EMBL/GenBank/DDBJ databases">
        <authorList>
            <person name="Lavstsen T."/>
            <person name="Jespersen J.S."/>
        </authorList>
    </citation>
    <scope>NUCLEOTIDE SEQUENCE</scope>
    <source>
        <tissue evidence="2">Brain</tissue>
    </source>
</reference>
<feature type="chain" id="PRO_5008370563" evidence="1">
    <location>
        <begin position="20"/>
        <end position="59"/>
    </location>
</feature>
<accession>A0A1A8GAZ3</accession>
<protein>
    <submittedName>
        <fullName evidence="2">Desmocollin 2 like</fullName>
    </submittedName>
</protein>
<name>A0A1A8GAZ3_9TELE</name>
<dbReference type="AlphaFoldDB" id="A0A1A8GAZ3"/>
<feature type="signal peptide" evidence="1">
    <location>
        <begin position="1"/>
        <end position="19"/>
    </location>
</feature>
<feature type="non-terminal residue" evidence="2">
    <location>
        <position position="59"/>
    </location>
</feature>
<dbReference type="EMBL" id="HAEC01000134">
    <property type="protein sequence ID" value="SBQ68211.1"/>
    <property type="molecule type" value="Transcribed_RNA"/>
</dbReference>
<evidence type="ECO:0000313" key="2">
    <source>
        <dbReference type="EMBL" id="SBQ68211.1"/>
    </source>
</evidence>
<keyword evidence="1" id="KW-0732">Signal</keyword>
<evidence type="ECO:0000256" key="1">
    <source>
        <dbReference type="SAM" id="SignalP"/>
    </source>
</evidence>
<gene>
    <name evidence="2" type="primary">DSC2L</name>
</gene>
<organism evidence="2">
    <name type="scientific">Nothobranchius korthausae</name>
    <dbReference type="NCBI Taxonomy" id="1143690"/>
    <lineage>
        <taxon>Eukaryota</taxon>
        <taxon>Metazoa</taxon>
        <taxon>Chordata</taxon>
        <taxon>Craniata</taxon>
        <taxon>Vertebrata</taxon>
        <taxon>Euteleostomi</taxon>
        <taxon>Actinopterygii</taxon>
        <taxon>Neopterygii</taxon>
        <taxon>Teleostei</taxon>
        <taxon>Neoteleostei</taxon>
        <taxon>Acanthomorphata</taxon>
        <taxon>Ovalentaria</taxon>
        <taxon>Atherinomorphae</taxon>
        <taxon>Cyprinodontiformes</taxon>
        <taxon>Nothobranchiidae</taxon>
        <taxon>Nothobranchius</taxon>
    </lineage>
</organism>
<sequence length="59" mass="6452">MATVLMLALFFTALMSARGQSCYVQSPLYVRVPLTIPAGYVTKVETSGCDLTSLWFSSK</sequence>